<dbReference type="AlphaFoldDB" id="A0A074JVU2"/>
<evidence type="ECO:0000313" key="1">
    <source>
        <dbReference type="EMBL" id="KEO60020.1"/>
    </source>
</evidence>
<dbReference type="EMBL" id="AUNB01000025">
    <property type="protein sequence ID" value="KEO60020.1"/>
    <property type="molecule type" value="Genomic_DNA"/>
</dbReference>
<sequence>MLTEVRSFWEVLAQKAVGIFITATLPWALRVTEVDVDSCLVFELFMLGHFGALIPS</sequence>
<reference evidence="1 2" key="1">
    <citation type="journal article" date="2015" name="Antonie Van Leeuwenhoek">
        <title>Thioclava indica sp. nov., isolated from surface seawater of the Indian Ocean.</title>
        <authorList>
            <person name="Liu Y."/>
            <person name="Lai Q."/>
            <person name="Du J."/>
            <person name="Xu H."/>
            <person name="Jiang L."/>
            <person name="Shao Z."/>
        </authorList>
    </citation>
    <scope>NUCLEOTIDE SEQUENCE [LARGE SCALE GENOMIC DNA]</scope>
    <source>
        <strain evidence="1 2">DT23-4</strain>
    </source>
</reference>
<organism evidence="1 2">
    <name type="scientific">Thioclava indica</name>
    <dbReference type="NCBI Taxonomy" id="1353528"/>
    <lineage>
        <taxon>Bacteria</taxon>
        <taxon>Pseudomonadati</taxon>
        <taxon>Pseudomonadota</taxon>
        <taxon>Alphaproteobacteria</taxon>
        <taxon>Rhodobacterales</taxon>
        <taxon>Paracoccaceae</taxon>
        <taxon>Thioclava</taxon>
    </lineage>
</organism>
<keyword evidence="2" id="KW-1185">Reference proteome</keyword>
<proteinExistence type="predicted"/>
<evidence type="ECO:0000313" key="2">
    <source>
        <dbReference type="Proteomes" id="UP000027471"/>
    </source>
</evidence>
<gene>
    <name evidence="1" type="ORF">DT23_14950</name>
</gene>
<protein>
    <submittedName>
        <fullName evidence="1">Uncharacterized protein</fullName>
    </submittedName>
</protein>
<dbReference type="Proteomes" id="UP000027471">
    <property type="component" value="Unassembled WGS sequence"/>
</dbReference>
<name>A0A074JVU2_9RHOB</name>
<accession>A0A074JVU2</accession>
<comment type="caution">
    <text evidence="1">The sequence shown here is derived from an EMBL/GenBank/DDBJ whole genome shotgun (WGS) entry which is preliminary data.</text>
</comment>